<feature type="coiled-coil region" evidence="2">
    <location>
        <begin position="49"/>
        <end position="97"/>
    </location>
</feature>
<dbReference type="EMBL" id="NHYE01005657">
    <property type="protein sequence ID" value="PPQ65239.1"/>
    <property type="molecule type" value="Genomic_DNA"/>
</dbReference>
<evidence type="ECO:0000256" key="1">
    <source>
        <dbReference type="PROSITE-ProRule" id="PRU00723"/>
    </source>
</evidence>
<dbReference type="Pfam" id="PF25540">
    <property type="entry name" value="DUF7923"/>
    <property type="match status" value="2"/>
</dbReference>
<dbReference type="AlphaFoldDB" id="A0A409VG55"/>
<feature type="domain" description="C3H1-type" evidence="4">
    <location>
        <begin position="411"/>
        <end position="438"/>
    </location>
</feature>
<dbReference type="PANTHER" id="PTHR37543:SF1">
    <property type="entry name" value="CCCH ZINC FINGER DNA BINDING PROTEIN (AFU_ORTHOLOGUE AFUA_5G12760)"/>
    <property type="match status" value="1"/>
</dbReference>
<dbReference type="Proteomes" id="UP000284706">
    <property type="component" value="Unassembled WGS sequence"/>
</dbReference>
<keyword evidence="1" id="KW-0863">Zinc-finger</keyword>
<dbReference type="InterPro" id="IPR057683">
    <property type="entry name" value="DUF7923"/>
</dbReference>
<dbReference type="InterPro" id="IPR000571">
    <property type="entry name" value="Znf_CCCH"/>
</dbReference>
<sequence>MSYNISDSKQPIGEPQAVFAQSVVGTYFEQLRGEIIGLLERDSVSREAIKQLENELNVYKRAYAGLDAERQRFEQQIQEVEKKKEDLENQLKGHRVIALIDGDGAIFSSQLIAQGQSGGHTAAQKLSDSISQHLTSTVGPNQYQLAVYVFLNKRGLMDALFRAGLLTAKNKFDEFIIGFNQAAERFLMVDVGGAKEAADAKIKALLEDEIRLPQTEKIIFGGCHDNGYVTTLRSQITAGFKHKLTLLRSYTEMAVGINELGLPSFDIPDLFIPQKLLALPQTQAQVNSTPVIPPVSLPPSPPSPPPGPAVNLERSVAHRASISIIQQAFDALPFATAELEEMTRKRVSAAPSYSSAVQMPAPRKRVPTPDLDSSASTASSDESDDALSTTPLVSLTNSRSRRVNPNIPLSKHKPPPCTLFYLSTCKHGAECKYGHDYLLQPEHYSEIREKRAFGEMSAAMAIIAQAEASVTSSSRIAVNSLEPICTKSLRSKPPPWHKNLAIFMRALDLAVLTSITGLSSATVRRNAELENRVAELEVELSVWKQAHSVALEASEREVKAHNVQIAALNRQISNLDTFKSNPNALILCIINGDEMVFNRDHLVQGYQGGRLAAQKLTQAIAEQLSIEEVHVYGRLSFWVTIYFNRSELAESLAANNICSPEQFQAFLSGFTQASPRFSTVDVGVGQGKDAIEAKVKEYIQIFTCFPQTLRVYFGGYDPMAYMTTLSVLDKEQLLGKLVILHASHSQDAESSGLNIFALPRLVVEGIFMLEKLIPSPKKLSPLATGHYGTVTTNGGLISPQSPARPTGRPIDPSLPLHKQNPPPCNEFYLMTCSKGQAGVCKYSHDYILTPEQLVSLANNAKKAPCNWLKNGEYGQLLPRCTCKNLWLGQVCNALTAKNAAGVTFVPTVQNAFISAKANAGLKEVRNDVARTERSFVFADFSVGTESMHTESS</sequence>
<evidence type="ECO:0000256" key="2">
    <source>
        <dbReference type="SAM" id="Coils"/>
    </source>
</evidence>
<evidence type="ECO:0000313" key="6">
    <source>
        <dbReference type="Proteomes" id="UP000284706"/>
    </source>
</evidence>
<keyword evidence="2" id="KW-0175">Coiled coil</keyword>
<feature type="region of interest" description="Disordered" evidence="3">
    <location>
        <begin position="289"/>
        <end position="311"/>
    </location>
</feature>
<dbReference type="InParanoid" id="A0A409VG55"/>
<name>A0A409VG55_9AGAR</name>
<evidence type="ECO:0000259" key="4">
    <source>
        <dbReference type="PROSITE" id="PS50103"/>
    </source>
</evidence>
<keyword evidence="6" id="KW-1185">Reference proteome</keyword>
<protein>
    <recommendedName>
        <fullName evidence="4">C3H1-type domain-containing protein</fullName>
    </recommendedName>
</protein>
<evidence type="ECO:0000313" key="5">
    <source>
        <dbReference type="EMBL" id="PPQ65239.1"/>
    </source>
</evidence>
<keyword evidence="1" id="KW-0862">Zinc</keyword>
<comment type="caution">
    <text evidence="5">The sequence shown here is derived from an EMBL/GenBank/DDBJ whole genome shotgun (WGS) entry which is preliminary data.</text>
</comment>
<accession>A0A409VG55</accession>
<dbReference type="PANTHER" id="PTHR37543">
    <property type="entry name" value="CCCH ZINC FINGER DNA BINDING PROTEIN (AFU_ORTHOLOGUE AFUA_5G12760)"/>
    <property type="match status" value="1"/>
</dbReference>
<organism evidence="5 6">
    <name type="scientific">Gymnopilus dilepis</name>
    <dbReference type="NCBI Taxonomy" id="231916"/>
    <lineage>
        <taxon>Eukaryota</taxon>
        <taxon>Fungi</taxon>
        <taxon>Dikarya</taxon>
        <taxon>Basidiomycota</taxon>
        <taxon>Agaricomycotina</taxon>
        <taxon>Agaricomycetes</taxon>
        <taxon>Agaricomycetidae</taxon>
        <taxon>Agaricales</taxon>
        <taxon>Agaricineae</taxon>
        <taxon>Hymenogastraceae</taxon>
        <taxon>Gymnopilus</taxon>
    </lineage>
</organism>
<reference evidence="5 6" key="1">
    <citation type="journal article" date="2018" name="Evol. Lett.">
        <title>Horizontal gene cluster transfer increased hallucinogenic mushroom diversity.</title>
        <authorList>
            <person name="Reynolds H.T."/>
            <person name="Vijayakumar V."/>
            <person name="Gluck-Thaler E."/>
            <person name="Korotkin H.B."/>
            <person name="Matheny P.B."/>
            <person name="Slot J.C."/>
        </authorList>
    </citation>
    <scope>NUCLEOTIDE SEQUENCE [LARGE SCALE GENOMIC DNA]</scope>
    <source>
        <strain evidence="5 6">SRW20</strain>
    </source>
</reference>
<dbReference type="GO" id="GO:0008270">
    <property type="term" value="F:zinc ion binding"/>
    <property type="evidence" value="ECO:0007669"/>
    <property type="project" value="UniProtKB-KW"/>
</dbReference>
<dbReference type="STRING" id="231916.A0A409VG55"/>
<feature type="coiled-coil region" evidence="2">
    <location>
        <begin position="519"/>
        <end position="571"/>
    </location>
</feature>
<keyword evidence="1" id="KW-0479">Metal-binding</keyword>
<gene>
    <name evidence="5" type="ORF">CVT26_000216</name>
</gene>
<feature type="region of interest" description="Disordered" evidence="3">
    <location>
        <begin position="349"/>
        <end position="409"/>
    </location>
</feature>
<feature type="zinc finger region" description="C3H1-type" evidence="1">
    <location>
        <begin position="411"/>
        <end position="438"/>
    </location>
</feature>
<evidence type="ECO:0000256" key="3">
    <source>
        <dbReference type="SAM" id="MobiDB-lite"/>
    </source>
</evidence>
<dbReference type="PROSITE" id="PS50103">
    <property type="entry name" value="ZF_C3H1"/>
    <property type="match status" value="1"/>
</dbReference>
<dbReference type="OrthoDB" id="2270193at2759"/>
<proteinExistence type="predicted"/>
<feature type="compositionally biased region" description="Low complexity" evidence="3">
    <location>
        <begin position="370"/>
        <end position="390"/>
    </location>
</feature>
<feature type="compositionally biased region" description="Pro residues" evidence="3">
    <location>
        <begin position="291"/>
        <end position="308"/>
    </location>
</feature>